<proteinExistence type="inferred from homology"/>
<gene>
    <name evidence="3" type="ORF">FYJ91_18920</name>
</gene>
<protein>
    <submittedName>
        <fullName evidence="3">Glucose 1-dehydrogenase</fullName>
        <ecNumber evidence="3">1.1.1.47</ecNumber>
    </submittedName>
</protein>
<dbReference type="FunFam" id="3.40.50.720:FF:000084">
    <property type="entry name" value="Short-chain dehydrogenase reductase"/>
    <property type="match status" value="1"/>
</dbReference>
<dbReference type="PANTHER" id="PTHR24321">
    <property type="entry name" value="DEHYDROGENASES, SHORT CHAIN"/>
    <property type="match status" value="1"/>
</dbReference>
<organism evidence="3 4">
    <name type="scientific">Sphingomonas montanisoli</name>
    <dbReference type="NCBI Taxonomy" id="2606412"/>
    <lineage>
        <taxon>Bacteria</taxon>
        <taxon>Pseudomonadati</taxon>
        <taxon>Pseudomonadota</taxon>
        <taxon>Alphaproteobacteria</taxon>
        <taxon>Sphingomonadales</taxon>
        <taxon>Sphingomonadaceae</taxon>
        <taxon>Sphingomonas</taxon>
    </lineage>
</organism>
<dbReference type="GO" id="GO:0047936">
    <property type="term" value="F:glucose 1-dehydrogenase [NAD(P)+] activity"/>
    <property type="evidence" value="ECO:0007669"/>
    <property type="project" value="UniProtKB-EC"/>
</dbReference>
<dbReference type="Gene3D" id="3.40.50.720">
    <property type="entry name" value="NAD(P)-binding Rossmann-like Domain"/>
    <property type="match status" value="1"/>
</dbReference>
<dbReference type="EMBL" id="VTOU01000005">
    <property type="protein sequence ID" value="TZG24688.1"/>
    <property type="molecule type" value="Genomic_DNA"/>
</dbReference>
<keyword evidence="4" id="KW-1185">Reference proteome</keyword>
<dbReference type="NCBIfam" id="NF005559">
    <property type="entry name" value="PRK07231.1"/>
    <property type="match status" value="1"/>
</dbReference>
<dbReference type="PROSITE" id="PS00061">
    <property type="entry name" value="ADH_SHORT"/>
    <property type="match status" value="1"/>
</dbReference>
<evidence type="ECO:0000256" key="1">
    <source>
        <dbReference type="ARBA" id="ARBA00006484"/>
    </source>
</evidence>
<dbReference type="InterPro" id="IPR002347">
    <property type="entry name" value="SDR_fam"/>
</dbReference>
<comment type="caution">
    <text evidence="3">The sequence shown here is derived from an EMBL/GenBank/DDBJ whole genome shotgun (WGS) entry which is preliminary data.</text>
</comment>
<dbReference type="PRINTS" id="PR00081">
    <property type="entry name" value="GDHRDH"/>
</dbReference>
<reference evidence="3 4" key="1">
    <citation type="submission" date="2019-08" db="EMBL/GenBank/DDBJ databases">
        <authorList>
            <person name="Wang G."/>
            <person name="Xu Z."/>
        </authorList>
    </citation>
    <scope>NUCLEOTIDE SEQUENCE [LARGE SCALE GENOMIC DNA]</scope>
    <source>
        <strain evidence="3 4">ZX</strain>
    </source>
</reference>
<accession>A0A5D9BYM2</accession>
<dbReference type="PANTHER" id="PTHR24321:SF8">
    <property type="entry name" value="ESTRADIOL 17-BETA-DEHYDROGENASE 8-RELATED"/>
    <property type="match status" value="1"/>
</dbReference>
<evidence type="ECO:0000313" key="3">
    <source>
        <dbReference type="EMBL" id="TZG24688.1"/>
    </source>
</evidence>
<dbReference type="Pfam" id="PF13561">
    <property type="entry name" value="adh_short_C2"/>
    <property type="match status" value="1"/>
</dbReference>
<dbReference type="InterPro" id="IPR036291">
    <property type="entry name" value="NAD(P)-bd_dom_sf"/>
</dbReference>
<dbReference type="AlphaFoldDB" id="A0A5D9BYM2"/>
<dbReference type="RefSeq" id="WP_149523882.1">
    <property type="nucleotide sequence ID" value="NZ_VTOU01000005.1"/>
</dbReference>
<dbReference type="InterPro" id="IPR020904">
    <property type="entry name" value="Sc_DH/Rdtase_CS"/>
</dbReference>
<keyword evidence="2 3" id="KW-0560">Oxidoreductase</keyword>
<evidence type="ECO:0000256" key="2">
    <source>
        <dbReference type="ARBA" id="ARBA00023002"/>
    </source>
</evidence>
<dbReference type="PRINTS" id="PR00080">
    <property type="entry name" value="SDRFAMILY"/>
</dbReference>
<evidence type="ECO:0000313" key="4">
    <source>
        <dbReference type="Proteomes" id="UP000322077"/>
    </source>
</evidence>
<name>A0A5D9BYM2_9SPHN</name>
<comment type="similarity">
    <text evidence="1">Belongs to the short-chain dehydrogenases/reductases (SDR) family.</text>
</comment>
<dbReference type="EC" id="1.1.1.47" evidence="3"/>
<sequence length="264" mass="26870">MNRLNGRVAIVTGGARGIGGAIARRFVDEGAHVAISDILVADGEALAAELGGGAIFVRADVKSSADWAMLVQATVDRFGGVDILVNNAGGAPGIGNLIDETEEFHRHVVDLNLTGTWAGIKAVIPAMKARGGGSIVNISSMDGLVGVPGVASYCAAKFAVTGLTKSAALELGRFGIRVNSIHPGMIGTPLVLQSGAATLARVEKSLAHQPIRRMGKPEEVAAAAAFFASDDSSFCTGSELLVDGGHIAGPAREPIDGLVMHEGG</sequence>
<dbReference type="SUPFAM" id="SSF51735">
    <property type="entry name" value="NAD(P)-binding Rossmann-fold domains"/>
    <property type="match status" value="1"/>
</dbReference>
<dbReference type="Proteomes" id="UP000322077">
    <property type="component" value="Unassembled WGS sequence"/>
</dbReference>